<protein>
    <submittedName>
        <fullName evidence="1">Uncharacterized protein</fullName>
    </submittedName>
</protein>
<proteinExistence type="predicted"/>
<gene>
    <name evidence="1" type="ORF">NQ176_g6585</name>
</gene>
<keyword evidence="2" id="KW-1185">Reference proteome</keyword>
<comment type="caution">
    <text evidence="1">The sequence shown here is derived from an EMBL/GenBank/DDBJ whole genome shotgun (WGS) entry which is preliminary data.</text>
</comment>
<evidence type="ECO:0000313" key="2">
    <source>
        <dbReference type="Proteomes" id="UP001143910"/>
    </source>
</evidence>
<accession>A0ACC1N2K7</accession>
<evidence type="ECO:0000313" key="1">
    <source>
        <dbReference type="EMBL" id="KAJ2973482.1"/>
    </source>
</evidence>
<sequence>MRFVLETLLLQGMLAAAASPSLQVVTVGKDGSIVYSPETITAEVGSKVEFQFYGPAHSVVQSSFDEPCKAINNGTGFFAGMKTTGDGPNPTTFTLTVNNTDPIWFFCAFPGHCAGGMAGVINQAPGAKTLAAYKAAAANTHNVTTPAQPQGGLLGPFVAPGGNATSTGATSATSTAQSSGTATPSKTPSAGDRVNVGVTFVLGAVAAVAGFLA</sequence>
<dbReference type="Proteomes" id="UP001143910">
    <property type="component" value="Unassembled WGS sequence"/>
</dbReference>
<reference evidence="1" key="1">
    <citation type="submission" date="2022-08" db="EMBL/GenBank/DDBJ databases">
        <title>Genome Sequence of Lecanicillium fungicola.</title>
        <authorList>
            <person name="Buettner E."/>
        </authorList>
    </citation>
    <scope>NUCLEOTIDE SEQUENCE</scope>
    <source>
        <strain evidence="1">Babe33</strain>
    </source>
</reference>
<name>A0ACC1N2K7_9HYPO</name>
<dbReference type="EMBL" id="JANJQO010000967">
    <property type="protein sequence ID" value="KAJ2973482.1"/>
    <property type="molecule type" value="Genomic_DNA"/>
</dbReference>
<organism evidence="1 2">
    <name type="scientific">Zarea fungicola</name>
    <dbReference type="NCBI Taxonomy" id="93591"/>
    <lineage>
        <taxon>Eukaryota</taxon>
        <taxon>Fungi</taxon>
        <taxon>Dikarya</taxon>
        <taxon>Ascomycota</taxon>
        <taxon>Pezizomycotina</taxon>
        <taxon>Sordariomycetes</taxon>
        <taxon>Hypocreomycetidae</taxon>
        <taxon>Hypocreales</taxon>
        <taxon>Cordycipitaceae</taxon>
        <taxon>Zarea</taxon>
    </lineage>
</organism>